<dbReference type="OrthoDB" id="191037at2759"/>
<dbReference type="GO" id="GO:2000762">
    <property type="term" value="P:regulation of phenylpropanoid metabolic process"/>
    <property type="evidence" value="ECO:0007669"/>
    <property type="project" value="InterPro"/>
</dbReference>
<gene>
    <name evidence="2" type="ORF">CEURO_LOCUS10527</name>
</gene>
<dbReference type="InterPro" id="IPR006652">
    <property type="entry name" value="Kelch_1"/>
</dbReference>
<dbReference type="Proteomes" id="UP001152484">
    <property type="component" value="Unassembled WGS sequence"/>
</dbReference>
<dbReference type="PANTHER" id="PTHR46407:SF3">
    <property type="entry name" value="OS02G0208700 PROTEIN"/>
    <property type="match status" value="1"/>
</dbReference>
<dbReference type="EMBL" id="CAMAPE010000019">
    <property type="protein sequence ID" value="CAH9088530.1"/>
    <property type="molecule type" value="Genomic_DNA"/>
</dbReference>
<dbReference type="SMART" id="SM00256">
    <property type="entry name" value="FBOX"/>
    <property type="match status" value="1"/>
</dbReference>
<dbReference type="Gene3D" id="2.120.10.80">
    <property type="entry name" value="Kelch-type beta propeller"/>
    <property type="match status" value="1"/>
</dbReference>
<sequence>MLSSFIIIIDNPNFTNHISSFSLLCLLEMDLIPGLPNEVGLECLNRVPFDQFPVATSVCRKWKDEIMKAEFRNRRKASGRTRPVIAMAQAMVVGSSSRLSPPVCRLTLLDPVKGCWYDLPPIPEMAEGLPVFSRVVGVGPELAVMGGCDPESFRVLNSVFIYSFLTGTWRRGKDMPGEQRLFFGCAASERDGVMVVAGGHDDGKNALKSTLSYDVASDVWTPLPEMSSGRDECACFFYRGKCHVTGGYHVETQGQFERTVETLDAVAGHWCANDGMADAAKSTFPSVGFVEIGGRIYTSRDGDVVAFDDATSQVIGRVPREVSNVSFVTGWHGQLMVTGNAKYGEPQKAYVYELKSGLWSQIEVPNEYSGHIQSAFCLEL</sequence>
<evidence type="ECO:0000313" key="3">
    <source>
        <dbReference type="Proteomes" id="UP001152484"/>
    </source>
</evidence>
<accession>A0A9P0Z6U8</accession>
<keyword evidence="3" id="KW-1185">Reference proteome</keyword>
<name>A0A9P0Z6U8_CUSEU</name>
<comment type="caution">
    <text evidence="2">The sequence shown here is derived from an EMBL/GenBank/DDBJ whole genome shotgun (WGS) entry which is preliminary data.</text>
</comment>
<dbReference type="Pfam" id="PF00646">
    <property type="entry name" value="F-box"/>
    <property type="match status" value="1"/>
</dbReference>
<dbReference type="InterPro" id="IPR001810">
    <property type="entry name" value="F-box_dom"/>
</dbReference>
<dbReference type="SUPFAM" id="SSF81383">
    <property type="entry name" value="F-box domain"/>
    <property type="match status" value="1"/>
</dbReference>
<evidence type="ECO:0000313" key="2">
    <source>
        <dbReference type="EMBL" id="CAH9088530.1"/>
    </source>
</evidence>
<organism evidence="2 3">
    <name type="scientific">Cuscuta europaea</name>
    <name type="common">European dodder</name>
    <dbReference type="NCBI Taxonomy" id="41803"/>
    <lineage>
        <taxon>Eukaryota</taxon>
        <taxon>Viridiplantae</taxon>
        <taxon>Streptophyta</taxon>
        <taxon>Embryophyta</taxon>
        <taxon>Tracheophyta</taxon>
        <taxon>Spermatophyta</taxon>
        <taxon>Magnoliopsida</taxon>
        <taxon>eudicotyledons</taxon>
        <taxon>Gunneridae</taxon>
        <taxon>Pentapetalae</taxon>
        <taxon>asterids</taxon>
        <taxon>lamiids</taxon>
        <taxon>Solanales</taxon>
        <taxon>Convolvulaceae</taxon>
        <taxon>Cuscuteae</taxon>
        <taxon>Cuscuta</taxon>
        <taxon>Cuscuta subgen. Cuscuta</taxon>
    </lineage>
</organism>
<dbReference type="AlphaFoldDB" id="A0A9P0Z6U8"/>
<protein>
    <recommendedName>
        <fullName evidence="1">F-box domain-containing protein</fullName>
    </recommendedName>
</protein>
<dbReference type="PANTHER" id="PTHR46407">
    <property type="entry name" value="OS02G0208700 PROTEIN"/>
    <property type="match status" value="1"/>
</dbReference>
<proteinExistence type="predicted"/>
<dbReference type="InterPro" id="IPR036047">
    <property type="entry name" value="F-box-like_dom_sf"/>
</dbReference>
<feature type="domain" description="F-box" evidence="1">
    <location>
        <begin position="35"/>
        <end position="75"/>
    </location>
</feature>
<dbReference type="InterPro" id="IPR044595">
    <property type="entry name" value="KMD1-4"/>
</dbReference>
<dbReference type="InterPro" id="IPR015915">
    <property type="entry name" value="Kelch-typ_b-propeller"/>
</dbReference>
<dbReference type="Pfam" id="PF01344">
    <property type="entry name" value="Kelch_1"/>
    <property type="match status" value="2"/>
</dbReference>
<dbReference type="SMART" id="SM00612">
    <property type="entry name" value="Kelch"/>
    <property type="match status" value="2"/>
</dbReference>
<evidence type="ECO:0000259" key="1">
    <source>
        <dbReference type="SMART" id="SM00256"/>
    </source>
</evidence>
<dbReference type="GO" id="GO:0080037">
    <property type="term" value="P:negative regulation of cytokinin-activated signaling pathway"/>
    <property type="evidence" value="ECO:0007669"/>
    <property type="project" value="InterPro"/>
</dbReference>
<dbReference type="SUPFAM" id="SSF117281">
    <property type="entry name" value="Kelch motif"/>
    <property type="match status" value="1"/>
</dbReference>
<reference evidence="2" key="1">
    <citation type="submission" date="2022-07" db="EMBL/GenBank/DDBJ databases">
        <authorList>
            <person name="Macas J."/>
            <person name="Novak P."/>
            <person name="Neumann P."/>
        </authorList>
    </citation>
    <scope>NUCLEOTIDE SEQUENCE</scope>
</reference>